<dbReference type="EMBL" id="SRLO01000125">
    <property type="protein sequence ID" value="TNN73452.1"/>
    <property type="molecule type" value="Genomic_DNA"/>
</dbReference>
<name>A0A4Z2I812_9TELE</name>
<dbReference type="OrthoDB" id="196264at2759"/>
<dbReference type="AlphaFoldDB" id="A0A4Z2I812"/>
<keyword evidence="2" id="KW-1185">Reference proteome</keyword>
<proteinExistence type="predicted"/>
<protein>
    <submittedName>
        <fullName evidence="1">Sodium/hydrogen exchanger 9</fullName>
    </submittedName>
</protein>
<evidence type="ECO:0000313" key="2">
    <source>
        <dbReference type="Proteomes" id="UP000314294"/>
    </source>
</evidence>
<evidence type="ECO:0000313" key="1">
    <source>
        <dbReference type="EMBL" id="TNN73452.1"/>
    </source>
</evidence>
<comment type="caution">
    <text evidence="1">The sequence shown here is derived from an EMBL/GenBank/DDBJ whole genome shotgun (WGS) entry which is preliminary data.</text>
</comment>
<gene>
    <name evidence="1" type="primary">Slc9a9</name>
    <name evidence="1" type="ORF">EYF80_016406</name>
</gene>
<sequence length="75" mass="8225">MSGTATHNTETFDPEVLFNLFLPPIIVHGAHTLNQREILEVSRSAEPTCHLFVNVGILLVTQSCGAEHGIRNDSQ</sequence>
<reference evidence="1 2" key="1">
    <citation type="submission" date="2019-03" db="EMBL/GenBank/DDBJ databases">
        <title>First draft genome of Liparis tanakae, snailfish: a comprehensive survey of snailfish specific genes.</title>
        <authorList>
            <person name="Kim W."/>
            <person name="Song I."/>
            <person name="Jeong J.-H."/>
            <person name="Kim D."/>
            <person name="Kim S."/>
            <person name="Ryu S."/>
            <person name="Song J.Y."/>
            <person name="Lee S.K."/>
        </authorList>
    </citation>
    <scope>NUCLEOTIDE SEQUENCE [LARGE SCALE GENOMIC DNA]</scope>
    <source>
        <tissue evidence="1">Muscle</tissue>
    </source>
</reference>
<accession>A0A4Z2I812</accession>
<dbReference type="Proteomes" id="UP000314294">
    <property type="component" value="Unassembled WGS sequence"/>
</dbReference>
<organism evidence="1 2">
    <name type="scientific">Liparis tanakae</name>
    <name type="common">Tanaka's snailfish</name>
    <dbReference type="NCBI Taxonomy" id="230148"/>
    <lineage>
        <taxon>Eukaryota</taxon>
        <taxon>Metazoa</taxon>
        <taxon>Chordata</taxon>
        <taxon>Craniata</taxon>
        <taxon>Vertebrata</taxon>
        <taxon>Euteleostomi</taxon>
        <taxon>Actinopterygii</taxon>
        <taxon>Neopterygii</taxon>
        <taxon>Teleostei</taxon>
        <taxon>Neoteleostei</taxon>
        <taxon>Acanthomorphata</taxon>
        <taxon>Eupercaria</taxon>
        <taxon>Perciformes</taxon>
        <taxon>Cottioidei</taxon>
        <taxon>Cottales</taxon>
        <taxon>Liparidae</taxon>
        <taxon>Liparis</taxon>
    </lineage>
</organism>